<dbReference type="OrthoDB" id="8056713at2759"/>
<dbReference type="PANTHER" id="PTHR23015">
    <property type="entry name" value="UNCHARACTERIZED C.ELEGANS PROTEIN"/>
    <property type="match status" value="1"/>
</dbReference>
<dbReference type="Proteomes" id="UP000230233">
    <property type="component" value="Unassembled WGS sequence"/>
</dbReference>
<dbReference type="CDD" id="cd22150">
    <property type="entry name" value="F-box_CeFBXA-like"/>
    <property type="match status" value="2"/>
</dbReference>
<dbReference type="Pfam" id="PF01827">
    <property type="entry name" value="FTH"/>
    <property type="match status" value="1"/>
</dbReference>
<evidence type="ECO:0000313" key="3">
    <source>
        <dbReference type="Proteomes" id="UP000230233"/>
    </source>
</evidence>
<protein>
    <recommendedName>
        <fullName evidence="1">F-box domain-containing protein</fullName>
    </recommendedName>
</protein>
<gene>
    <name evidence="2" type="ORF">B9Z55_026957</name>
</gene>
<dbReference type="InterPro" id="IPR002900">
    <property type="entry name" value="DUF38/FTH_CAE_spp"/>
</dbReference>
<dbReference type="SMART" id="SM00256">
    <property type="entry name" value="FBOX"/>
    <property type="match status" value="2"/>
</dbReference>
<dbReference type="InterPro" id="IPR001810">
    <property type="entry name" value="F-box_dom"/>
</dbReference>
<dbReference type="InterPro" id="IPR041426">
    <property type="entry name" value="Mos1_HTH"/>
</dbReference>
<organism evidence="2 3">
    <name type="scientific">Caenorhabditis nigoni</name>
    <dbReference type="NCBI Taxonomy" id="1611254"/>
    <lineage>
        <taxon>Eukaryota</taxon>
        <taxon>Metazoa</taxon>
        <taxon>Ecdysozoa</taxon>
        <taxon>Nematoda</taxon>
        <taxon>Chromadorea</taxon>
        <taxon>Rhabditida</taxon>
        <taxon>Rhabditina</taxon>
        <taxon>Rhabditomorpha</taxon>
        <taxon>Rhabditoidea</taxon>
        <taxon>Rhabditidae</taxon>
        <taxon>Peloderinae</taxon>
        <taxon>Caenorhabditis</taxon>
    </lineage>
</organism>
<comment type="caution">
    <text evidence="2">The sequence shown here is derived from an EMBL/GenBank/DDBJ whole genome shotgun (WGS) entry which is preliminary data.</text>
</comment>
<reference evidence="3" key="1">
    <citation type="submission" date="2017-10" db="EMBL/GenBank/DDBJ databases">
        <title>Rapid genome shrinkage in a self-fertile nematode reveals novel sperm competition proteins.</title>
        <authorList>
            <person name="Yin D."/>
            <person name="Schwarz E.M."/>
            <person name="Thomas C.G."/>
            <person name="Felde R.L."/>
            <person name="Korf I.F."/>
            <person name="Cutter A.D."/>
            <person name="Schartner C.M."/>
            <person name="Ralston E.J."/>
            <person name="Meyer B.J."/>
            <person name="Haag E.S."/>
        </authorList>
    </citation>
    <scope>NUCLEOTIDE SEQUENCE [LARGE SCALE GENOMIC DNA]</scope>
    <source>
        <strain evidence="3">JU1422</strain>
    </source>
</reference>
<dbReference type="AlphaFoldDB" id="A0A2G5SIT5"/>
<accession>A0A2G5SIT5</accession>
<dbReference type="GO" id="GO:0045087">
    <property type="term" value="P:innate immune response"/>
    <property type="evidence" value="ECO:0007669"/>
    <property type="project" value="TreeGrafter"/>
</dbReference>
<dbReference type="Gene3D" id="1.10.10.1450">
    <property type="match status" value="1"/>
</dbReference>
<evidence type="ECO:0000313" key="2">
    <source>
        <dbReference type="EMBL" id="PIC14766.1"/>
    </source>
</evidence>
<proteinExistence type="predicted"/>
<dbReference type="InterPro" id="IPR040161">
    <property type="entry name" value="FB224"/>
</dbReference>
<dbReference type="PANTHER" id="PTHR23015:SF4">
    <property type="entry name" value="DUF38 DOMAIN-CONTAINING PROTEIN-RELATED"/>
    <property type="match status" value="1"/>
</dbReference>
<keyword evidence="3" id="KW-1185">Reference proteome</keyword>
<dbReference type="Pfam" id="PF17906">
    <property type="entry name" value="HTH_48"/>
    <property type="match status" value="2"/>
</dbReference>
<evidence type="ECO:0000259" key="1">
    <source>
        <dbReference type="SMART" id="SM00256"/>
    </source>
</evidence>
<feature type="domain" description="F-box" evidence="1">
    <location>
        <begin position="306"/>
        <end position="346"/>
    </location>
</feature>
<dbReference type="EMBL" id="PDUG01000007">
    <property type="protein sequence ID" value="PIC14766.1"/>
    <property type="molecule type" value="Genomic_DNA"/>
</dbReference>
<name>A0A2G5SIT5_9PELO</name>
<feature type="domain" description="F-box" evidence="1">
    <location>
        <begin position="80"/>
        <end position="120"/>
    </location>
</feature>
<sequence>MESIPEFLKNNDHYLKSCILYEVAQKKPIFDSYRTFCDTVGQDAMEYRDFEFWYHRFCQGELDFDYDRSADPAPKALMDMPVNLVRKIAENLTSSERCPLRSTNHDIKELSDSLPPFFEEIEIYTSTEKMEWELDDMQFKCKNNYDESCSFSKPMTYEENYIKKSLEYLTPVFKMPNLRVNSLSLENMSPEREHPFIQLEETPDLDGLLPDVPFHVKEVFFSGYETMERIPEFLKSNDHHLKFCILHEVAQEKLLFDSYRTFCDTVGQDAMKYPDFEFWYYRFSQGELDFNYDRSNDPIPKALTDMPVKLVRKIAENLTSSERCPLRSTNHDIKELSDSLPPFFEEIEIYTSTEKMEWQLDDMQFKCKNNYDESCSFSKPMTYEENYIKKSLEYLTPVFKMPNLKVNSLSLINIEDIGLFGERRESTDLDGLLPDVPFDVKNVQFFGYDINRIIHFLSAMKPGHLETIILLGHNSRENFKAIFETDQFKQAKKVYIHSDVLSSVDDLKNFSHLKSFNCGMFAILEPVDVLRILDIVSTFEELGSCIVSFYTETYGHQYIEKFAEAIGGEIPEGPQETYTFSYQRAESNDHLELEVASSIFQCSINICKT</sequence>